<dbReference type="Pfam" id="PF05136">
    <property type="entry name" value="Phage_portal_2"/>
    <property type="match status" value="1"/>
</dbReference>
<reference evidence="1 2" key="1">
    <citation type="journal article" date="2019" name="Environ. Microbiol.">
        <title>Species interactions and distinct microbial communities in high Arctic permafrost affected cryosols are associated with the CH4 and CO2 gas fluxes.</title>
        <authorList>
            <person name="Altshuler I."/>
            <person name="Hamel J."/>
            <person name="Turney S."/>
            <person name="Magnuson E."/>
            <person name="Levesque R."/>
            <person name="Greer C."/>
            <person name="Whyte L.G."/>
        </authorList>
    </citation>
    <scope>NUCLEOTIDE SEQUENCE [LARGE SCALE GENOMIC DNA]</scope>
    <source>
        <strain evidence="1 2">E4</strain>
    </source>
</reference>
<comment type="caution">
    <text evidence="1">The sequence shown here is derived from an EMBL/GenBank/DDBJ whole genome shotgun (WGS) entry which is preliminary data.</text>
</comment>
<dbReference type="OrthoDB" id="622132at2"/>
<dbReference type="NCBIfam" id="TIGR01539">
    <property type="entry name" value="portal_lambda"/>
    <property type="match status" value="1"/>
</dbReference>
<dbReference type="GO" id="GO:0005198">
    <property type="term" value="F:structural molecule activity"/>
    <property type="evidence" value="ECO:0007669"/>
    <property type="project" value="InterPro"/>
</dbReference>
<accession>A0A502GM17</accession>
<name>A0A502GM17_9GAMM</name>
<evidence type="ECO:0000313" key="2">
    <source>
        <dbReference type="Proteomes" id="UP000317663"/>
    </source>
</evidence>
<dbReference type="EMBL" id="RCZD01000004">
    <property type="protein sequence ID" value="TPG62562.1"/>
    <property type="molecule type" value="Genomic_DNA"/>
</dbReference>
<gene>
    <name evidence="1" type="ORF">EAH77_08715</name>
</gene>
<evidence type="ECO:0000313" key="1">
    <source>
        <dbReference type="EMBL" id="TPG62562.1"/>
    </source>
</evidence>
<dbReference type="GO" id="GO:0019068">
    <property type="term" value="P:virion assembly"/>
    <property type="evidence" value="ECO:0007669"/>
    <property type="project" value="InterPro"/>
</dbReference>
<keyword evidence="2" id="KW-1185">Reference proteome</keyword>
<protein>
    <submittedName>
        <fullName evidence="1">Phage portal protein</fullName>
    </submittedName>
</protein>
<proteinExistence type="predicted"/>
<dbReference type="InterPro" id="IPR006429">
    <property type="entry name" value="Phage_lambda_portal"/>
</dbReference>
<organism evidence="1 2">
    <name type="scientific">Ewingella americana</name>
    <dbReference type="NCBI Taxonomy" id="41202"/>
    <lineage>
        <taxon>Bacteria</taxon>
        <taxon>Pseudomonadati</taxon>
        <taxon>Pseudomonadota</taxon>
        <taxon>Gammaproteobacteria</taxon>
        <taxon>Enterobacterales</taxon>
        <taxon>Yersiniaceae</taxon>
        <taxon>Ewingella</taxon>
    </lineage>
</organism>
<dbReference type="Proteomes" id="UP000317663">
    <property type="component" value="Unassembled WGS sequence"/>
</dbReference>
<dbReference type="AlphaFoldDB" id="A0A502GM17"/>
<sequence>MLNGSGSVPYDAADSFSDSMANWQPALWSPDNEVNIYRDRIVSRVRDMARNDGWASGSVTRILDNAVGANFRPIAKVDYRALAMQTGIKAFDAKWADEYGRAVEAAWRTWAKDPNCYCDVERKKTVSQMLRLAFRHKLVDGDALAVLQYRTDRLGHGRARYATTVQIVDPDRLSNPQQVFDMLNIRGGVEIDEDGVPVAYHIRKAHMGDWWSAEKTMTWERIKRETAWGRPIVVHDFDSERAGQHRGTSVFTPIVQRLKMLIKYDEVELQASILNAIFGAYITSPYDPRLFEDGLKTDDVLEYQDMRTDFHKDNRISLQSGARMPILAPGEEVATVNAARPTSNFAAFESAALRNVAAALGISTQQLTQDWSDVNYSSARSAMLEAWKTLTRRRDDFASGFAQPIFSSFIEELHDLGEVPLPAGAPEFLAAKAAYCRAQWMGPGRGWVDPVAEKKGAILGMDSGMSTLEMEVSENVGEDWEELLDQRAREVEAFKERGLPVPSWAQADTFAPQTIKDPEAQ</sequence>